<dbReference type="SUPFAM" id="SSF46955">
    <property type="entry name" value="Putative DNA-binding domain"/>
    <property type="match status" value="1"/>
</dbReference>
<keyword evidence="2" id="KW-1185">Reference proteome</keyword>
<gene>
    <name evidence="1" type="ORF">HED52_21435</name>
</gene>
<evidence type="ECO:0000313" key="2">
    <source>
        <dbReference type="Proteomes" id="UP000568486"/>
    </source>
</evidence>
<dbReference type="Proteomes" id="UP000568486">
    <property type="component" value="Unassembled WGS sequence"/>
</dbReference>
<accession>A0ABX1DW51</accession>
<dbReference type="EMBL" id="JAAVLR010000002">
    <property type="protein sequence ID" value="NKC29121.1"/>
    <property type="molecule type" value="Genomic_DNA"/>
</dbReference>
<dbReference type="PANTHER" id="PTHR36154">
    <property type="entry name" value="DNA-BINDING TRANSCRIPTIONAL ACTIVATOR ALPA"/>
    <property type="match status" value="1"/>
</dbReference>
<comment type="caution">
    <text evidence="1">The sequence shown here is derived from an EMBL/GenBank/DDBJ whole genome shotgun (WGS) entry which is preliminary data.</text>
</comment>
<dbReference type="Pfam" id="PF05930">
    <property type="entry name" value="Phage_AlpA"/>
    <property type="match status" value="1"/>
</dbReference>
<dbReference type="InterPro" id="IPR010260">
    <property type="entry name" value="AlpA"/>
</dbReference>
<reference evidence="1 2" key="1">
    <citation type="submission" date="2020-03" db="EMBL/GenBank/DDBJ databases">
        <title>Whole genome sequencing of clinical and environmental type strains of Ochrobactrum.</title>
        <authorList>
            <person name="Dharne M."/>
        </authorList>
    </citation>
    <scope>NUCLEOTIDE SEQUENCE [LARGE SCALE GENOMIC DNA]</scope>
    <source>
        <strain evidence="1 2">DSM 22292</strain>
    </source>
</reference>
<dbReference type="InterPro" id="IPR052931">
    <property type="entry name" value="Prophage_regulatory_activator"/>
</dbReference>
<dbReference type="PANTHER" id="PTHR36154:SF1">
    <property type="entry name" value="DNA-BINDING TRANSCRIPTIONAL ACTIVATOR ALPA"/>
    <property type="match status" value="1"/>
</dbReference>
<proteinExistence type="predicted"/>
<dbReference type="Gene3D" id="1.10.238.160">
    <property type="match status" value="1"/>
</dbReference>
<sequence length="63" mass="7488">MFDSETTRLMPLQEVIKITGIRRATIYKKINEGSFPKAVKLSPTCVRWRSDEIERWVEELPRH</sequence>
<dbReference type="InterPro" id="IPR009061">
    <property type="entry name" value="DNA-bd_dom_put_sf"/>
</dbReference>
<evidence type="ECO:0000313" key="1">
    <source>
        <dbReference type="EMBL" id="NKC29121.1"/>
    </source>
</evidence>
<organism evidence="1 2">
    <name type="scientific">Brucella ciceri</name>
    <dbReference type="NCBI Taxonomy" id="391287"/>
    <lineage>
        <taxon>Bacteria</taxon>
        <taxon>Pseudomonadati</taxon>
        <taxon>Pseudomonadota</taxon>
        <taxon>Alphaproteobacteria</taxon>
        <taxon>Hyphomicrobiales</taxon>
        <taxon>Brucellaceae</taxon>
        <taxon>Brucella/Ochrobactrum group</taxon>
        <taxon>Brucella</taxon>
    </lineage>
</organism>
<protein>
    <submittedName>
        <fullName evidence="1">AlpA family phage regulatory protein</fullName>
    </submittedName>
</protein>
<name>A0ABX1DW51_9HYPH</name>